<name>A0A8S3DM33_9BILA</name>
<dbReference type="AlphaFoldDB" id="A0A8S3DM33"/>
<evidence type="ECO:0000256" key="6">
    <source>
        <dbReference type="RuleBase" id="RU368066"/>
    </source>
</evidence>
<dbReference type="EMBL" id="CAJOBI010208984">
    <property type="protein sequence ID" value="CAF5013040.1"/>
    <property type="molecule type" value="Genomic_DNA"/>
</dbReference>
<reference evidence="7" key="1">
    <citation type="submission" date="2021-02" db="EMBL/GenBank/DDBJ databases">
        <authorList>
            <person name="Nowell W R."/>
        </authorList>
    </citation>
    <scope>NUCLEOTIDE SEQUENCE</scope>
</reference>
<dbReference type="Proteomes" id="UP000681720">
    <property type="component" value="Unassembled WGS sequence"/>
</dbReference>
<keyword evidence="5 6" id="KW-0472">Membrane</keyword>
<evidence type="ECO:0000313" key="8">
    <source>
        <dbReference type="EMBL" id="CAF5030165.1"/>
    </source>
</evidence>
<evidence type="ECO:0000256" key="3">
    <source>
        <dbReference type="ARBA" id="ARBA00022692"/>
    </source>
</evidence>
<sequence length="78" mass="8505">LRSHPSVLFVALAMLILQFLWIILWSLMALGLEYLANGNGNGNDQKSTGVGGGIFAIVLLTSLFWGALVFRNVTHFVT</sequence>
<comment type="caution">
    <text evidence="6">Lacks conserved residue(s) required for the propagation of feature annotation.</text>
</comment>
<comment type="function">
    <text evidence="6">Choline transporter.</text>
</comment>
<evidence type="ECO:0000313" key="7">
    <source>
        <dbReference type="EMBL" id="CAF5013040.1"/>
    </source>
</evidence>
<feature type="non-terminal residue" evidence="7">
    <location>
        <position position="1"/>
    </location>
</feature>
<evidence type="ECO:0000256" key="5">
    <source>
        <dbReference type="ARBA" id="ARBA00023136"/>
    </source>
</evidence>
<feature type="transmembrane region" description="Helical" evidence="6">
    <location>
        <begin position="7"/>
        <end position="30"/>
    </location>
</feature>
<evidence type="ECO:0000256" key="4">
    <source>
        <dbReference type="ARBA" id="ARBA00022989"/>
    </source>
</evidence>
<comment type="similarity">
    <text evidence="2 6">Belongs to the CTL (choline transporter-like) family.</text>
</comment>
<feature type="transmembrane region" description="Helical" evidence="6">
    <location>
        <begin position="50"/>
        <end position="70"/>
    </location>
</feature>
<comment type="caution">
    <text evidence="7">The sequence shown here is derived from an EMBL/GenBank/DDBJ whole genome shotgun (WGS) entry which is preliminary data.</text>
</comment>
<dbReference type="Pfam" id="PF04515">
    <property type="entry name" value="Choline_transpo"/>
    <property type="match status" value="1"/>
</dbReference>
<protein>
    <recommendedName>
        <fullName evidence="6">Choline transporter-like protein</fullName>
    </recommendedName>
</protein>
<evidence type="ECO:0000256" key="1">
    <source>
        <dbReference type="ARBA" id="ARBA00004141"/>
    </source>
</evidence>
<dbReference type="EMBL" id="CAJOBJ010219608">
    <property type="protein sequence ID" value="CAF5030165.1"/>
    <property type="molecule type" value="Genomic_DNA"/>
</dbReference>
<keyword evidence="3 6" id="KW-0812">Transmembrane</keyword>
<evidence type="ECO:0000256" key="2">
    <source>
        <dbReference type="ARBA" id="ARBA00007168"/>
    </source>
</evidence>
<dbReference type="InterPro" id="IPR007603">
    <property type="entry name" value="Choline_transptr-like"/>
</dbReference>
<dbReference type="GO" id="GO:0022857">
    <property type="term" value="F:transmembrane transporter activity"/>
    <property type="evidence" value="ECO:0007669"/>
    <property type="project" value="UniProtKB-UniRule"/>
</dbReference>
<comment type="subcellular location">
    <subcellularLocation>
        <location evidence="6">Cell membrane</location>
        <topology evidence="6">Multi-pass membrane protein</topology>
    </subcellularLocation>
    <subcellularLocation>
        <location evidence="1">Membrane</location>
        <topology evidence="1">Multi-pass membrane protein</topology>
    </subcellularLocation>
</comment>
<keyword evidence="4 6" id="KW-1133">Transmembrane helix</keyword>
<accession>A0A8S3DM33</accession>
<evidence type="ECO:0000313" key="9">
    <source>
        <dbReference type="Proteomes" id="UP000676336"/>
    </source>
</evidence>
<feature type="non-terminal residue" evidence="7">
    <location>
        <position position="78"/>
    </location>
</feature>
<gene>
    <name evidence="8" type="ORF">GIL414_LOCUS58862</name>
    <name evidence="7" type="ORF">SMN809_LOCUS57278</name>
</gene>
<dbReference type="GO" id="GO:0005886">
    <property type="term" value="C:plasma membrane"/>
    <property type="evidence" value="ECO:0007669"/>
    <property type="project" value="UniProtKB-SubCell"/>
</dbReference>
<dbReference type="Proteomes" id="UP000676336">
    <property type="component" value="Unassembled WGS sequence"/>
</dbReference>
<proteinExistence type="inferred from homology"/>
<organism evidence="7 9">
    <name type="scientific">Rotaria magnacalcarata</name>
    <dbReference type="NCBI Taxonomy" id="392030"/>
    <lineage>
        <taxon>Eukaryota</taxon>
        <taxon>Metazoa</taxon>
        <taxon>Spiralia</taxon>
        <taxon>Gnathifera</taxon>
        <taxon>Rotifera</taxon>
        <taxon>Eurotatoria</taxon>
        <taxon>Bdelloidea</taxon>
        <taxon>Philodinida</taxon>
        <taxon>Philodinidae</taxon>
        <taxon>Rotaria</taxon>
    </lineage>
</organism>